<keyword evidence="1" id="KW-1133">Transmembrane helix</keyword>
<organism evidence="2 3">
    <name type="scientific">Agrobacterium rosae</name>
    <dbReference type="NCBI Taxonomy" id="1972867"/>
    <lineage>
        <taxon>Bacteria</taxon>
        <taxon>Pseudomonadati</taxon>
        <taxon>Pseudomonadota</taxon>
        <taxon>Alphaproteobacteria</taxon>
        <taxon>Hyphomicrobiales</taxon>
        <taxon>Rhizobiaceae</taxon>
        <taxon>Rhizobium/Agrobacterium group</taxon>
        <taxon>Agrobacterium</taxon>
    </lineage>
</organism>
<accession>A0ABU4W589</accession>
<comment type="caution">
    <text evidence="2">The sequence shown here is derived from an EMBL/GenBank/DDBJ whole genome shotgun (WGS) entry which is preliminary data.</text>
</comment>
<name>A0ABU4W589_9HYPH</name>
<evidence type="ECO:0000313" key="2">
    <source>
        <dbReference type="EMBL" id="MDX8332131.1"/>
    </source>
</evidence>
<proteinExistence type="predicted"/>
<feature type="transmembrane region" description="Helical" evidence="1">
    <location>
        <begin position="77"/>
        <end position="97"/>
    </location>
</feature>
<keyword evidence="3" id="KW-1185">Reference proteome</keyword>
<dbReference type="Proteomes" id="UP001277561">
    <property type="component" value="Unassembled WGS sequence"/>
</dbReference>
<dbReference type="RefSeq" id="WP_320188534.1">
    <property type="nucleotide sequence ID" value="NZ_CP192769.1"/>
</dbReference>
<dbReference type="EMBL" id="JAVRAD010000014">
    <property type="protein sequence ID" value="MDX8332131.1"/>
    <property type="molecule type" value="Genomic_DNA"/>
</dbReference>
<keyword evidence="1" id="KW-0812">Transmembrane</keyword>
<evidence type="ECO:0000313" key="3">
    <source>
        <dbReference type="Proteomes" id="UP001277561"/>
    </source>
</evidence>
<reference evidence="2" key="1">
    <citation type="journal article" date="2023" name="Phytobiomes J">
        <title>Deciphering the key players within the bacterial microbiota associated with aerial crown gall tumors on rhododendron: Insights into the gallobiome.</title>
        <authorList>
            <person name="Kuzmanovic N."/>
            <person name="Nesme J."/>
            <person name="Wolf J."/>
            <person name="Neumann-Schaal M."/>
            <person name="Petersen J."/>
            <person name="Fernandez-Gnecco G."/>
            <person name="Sproeer C."/>
            <person name="Bunk B."/>
            <person name="Overmann J."/>
            <person name="Sorensen S.J."/>
            <person name="Idczak E."/>
            <person name="Smalla K."/>
        </authorList>
    </citation>
    <scope>NUCLEOTIDE SEQUENCE [LARGE SCALE GENOMIC DNA]</scope>
    <source>
        <strain evidence="2">Rho-14.1</strain>
    </source>
</reference>
<evidence type="ECO:0000256" key="1">
    <source>
        <dbReference type="SAM" id="Phobius"/>
    </source>
</evidence>
<sequence length="108" mass="11690">MYERDRSTRQSGPPWQPTKAGRLVAWFDILIGLALRSLLAWIGYVSADGILNWIAGNAGAVIENGKTIAGRGVGKDAIILIWAIAALVLVAVPLILAKARRFLVGLRR</sequence>
<keyword evidence="1" id="KW-0472">Membrane</keyword>
<feature type="transmembrane region" description="Helical" evidence="1">
    <location>
        <begin position="23"/>
        <end position="44"/>
    </location>
</feature>
<gene>
    <name evidence="2" type="ORF">RMS29_23240</name>
</gene>
<protein>
    <submittedName>
        <fullName evidence="2">Uncharacterized protein</fullName>
    </submittedName>
</protein>